<evidence type="ECO:0000313" key="2">
    <source>
        <dbReference type="EMBL" id="OWK33172.1"/>
    </source>
</evidence>
<evidence type="ECO:0000313" key="3">
    <source>
        <dbReference type="Proteomes" id="UP000197290"/>
    </source>
</evidence>
<dbReference type="EMBL" id="NBBI01000001">
    <property type="protein sequence ID" value="OWK33172.1"/>
    <property type="molecule type" value="Genomic_DNA"/>
</dbReference>
<keyword evidence="1" id="KW-0175">Coiled coil</keyword>
<organism evidence="2 3">
    <name type="scientific">Sphingomonas dokdonensis</name>
    <dbReference type="NCBI Taxonomy" id="344880"/>
    <lineage>
        <taxon>Bacteria</taxon>
        <taxon>Pseudomonadati</taxon>
        <taxon>Pseudomonadota</taxon>
        <taxon>Alphaproteobacteria</taxon>
        <taxon>Sphingomonadales</taxon>
        <taxon>Sphingomonadaceae</taxon>
        <taxon>Sphingomonas</taxon>
    </lineage>
</organism>
<dbReference type="RefSeq" id="WP_143559550.1">
    <property type="nucleotide sequence ID" value="NZ_NBBI01000001.1"/>
</dbReference>
<dbReference type="OrthoDB" id="8438529at2"/>
<dbReference type="AlphaFoldDB" id="A0A245ZTV4"/>
<reference evidence="2 3" key="1">
    <citation type="submission" date="2017-03" db="EMBL/GenBank/DDBJ databases">
        <title>Genome sequence of Sphingomonas dokdonensis DSM 21029.</title>
        <authorList>
            <person name="Poehlein A."/>
            <person name="Wuebbeler J.H."/>
            <person name="Steinbuechel A."/>
            <person name="Daniel R."/>
        </authorList>
    </citation>
    <scope>NUCLEOTIDE SEQUENCE [LARGE SCALE GENOMIC DNA]</scope>
    <source>
        <strain evidence="2 3">DSM 21029</strain>
    </source>
</reference>
<keyword evidence="3" id="KW-1185">Reference proteome</keyword>
<evidence type="ECO:0000256" key="1">
    <source>
        <dbReference type="SAM" id="Coils"/>
    </source>
</evidence>
<sequence>MPSSGWDWTDFQEHALKAQRATLRDSLSQVDAEELFEGFSKQLEDLQDENRRLKEEINRQATVAITITQPDISNVGFLGSVAKEIYPGEIIDRVRLAVYTAIFAAETSGVDERSLAIWEEIVQHTPRSPALDELLSDLSRATKDPKRVANEVTSLLERHGYRAKSDNKHVRLEPQNGYVGLKSLTVSKTPSDSRGLKNLCKQIERTLGISKLPAD</sequence>
<comment type="caution">
    <text evidence="2">The sequence shown here is derived from an EMBL/GenBank/DDBJ whole genome shotgun (WGS) entry which is preliminary data.</text>
</comment>
<protein>
    <submittedName>
        <fullName evidence="2">Uncharacterized protein</fullName>
    </submittedName>
</protein>
<name>A0A245ZTV4_9SPHN</name>
<gene>
    <name evidence="2" type="ORF">SPDO_00460</name>
</gene>
<proteinExistence type="predicted"/>
<dbReference type="Proteomes" id="UP000197290">
    <property type="component" value="Unassembled WGS sequence"/>
</dbReference>
<feature type="coiled-coil region" evidence="1">
    <location>
        <begin position="29"/>
        <end position="63"/>
    </location>
</feature>
<accession>A0A245ZTV4</accession>